<dbReference type="Gene3D" id="2.60.120.920">
    <property type="match status" value="1"/>
</dbReference>
<dbReference type="InterPro" id="IPR050618">
    <property type="entry name" value="Ubq-SigPath_Reg"/>
</dbReference>
<comment type="function">
    <text evidence="1">Involved in the proteasome-dependent degradation of fructose-1,6-bisphosphatase.</text>
</comment>
<dbReference type="InterPro" id="IPR043136">
    <property type="entry name" value="B30.2/SPRY_sf"/>
</dbReference>
<sequence>MDQHGLSGISDSDSSAGGSVHPQTRSVASSAFTSEPPTRAGPSSHFYTHPARTSTLSANGGLLRGPTSGLASAAPGGENNEMDDTVNGTANHHWPRMGASLPSFSRRFDTFMAEMDENSSLPRADDGFFVPSYLSKSTHVRKLKEAHEARIQAQTELKLSSPNGASSNGVGFPQLLPAGSHRGMSHNVVERPPPFEEDDAMEPLPTRWNKDDMWPGIEILPDGRSVEFTGPRNPSDRDHEASAVRADHYMPPQCGIYYYEVSIMHGKRDDTTIAIGFSTKNAATSRPVGWEPESWAYHGDDGRCFTGQNIGRPFGPTYTTGDVVGCGVNFRDHTAFFTKNGVKIGKSTLSVDLFLQPREQKNKIRADIQNTDISRLEPGLGETDLIHALVLQFLQHDGYVETARAFAKDIKQQKEALRLDPNVTVDGINIKDDEDANNRQREFFVKKTRGAMDTDDCSTGIRRAILEGDIDRALKLTNAYYPQVFRDNEEMHFKLRCRKFIELVRMAAQLRAGGEPKKSNGNGPTGVGISQDMDVDGNGADGMSWNETMETEAVDTQPEMMKLEQEMLDYGRTLGAEYANDARPEISKALGEIWALVAYANPLKEPKVSHLLGRKGRVAVAEELNSAILSSLGKSSRASLEKLFAQTSVLLEDLRADGGSGAFVAVQDVVDFVRESVPLSPSLSSS</sequence>
<protein>
    <recommendedName>
        <fullName evidence="7">Protein SSH4</fullName>
    </recommendedName>
</protein>
<evidence type="ECO:0000313" key="5">
    <source>
        <dbReference type="EMBL" id="GAB0137930.1"/>
    </source>
</evidence>
<dbReference type="PROSITE" id="PS50896">
    <property type="entry name" value="LISH"/>
    <property type="match status" value="1"/>
</dbReference>
<gene>
    <name evidence="5" type="primary">g6181</name>
    <name evidence="5" type="ORF">EsDP_00006181</name>
</gene>
<dbReference type="Pfam" id="PF10607">
    <property type="entry name" value="CTLH"/>
    <property type="match status" value="1"/>
</dbReference>
<reference evidence="6" key="1">
    <citation type="submission" date="2024-06" db="EMBL/GenBank/DDBJ databases">
        <title>Draft Genome Sequences of Epichloe bromicola Strains Isolated from Elymus ciliaris.</title>
        <authorList>
            <consortium name="Epichloe bromicola genome sequencing consortium"/>
            <person name="Miura A."/>
            <person name="Imano S."/>
            <person name="Ashida A."/>
            <person name="Sato I."/>
            <person name="Chiba S."/>
            <person name="Tanaka A."/>
            <person name="Camagna M."/>
            <person name="Takemoto D."/>
        </authorList>
    </citation>
    <scope>NUCLEOTIDE SEQUENCE [LARGE SCALE GENOMIC DNA]</scope>
    <source>
        <strain evidence="6">DP</strain>
    </source>
</reference>
<dbReference type="PANTHER" id="PTHR12864">
    <property type="entry name" value="RAN BINDING PROTEIN 9-RELATED"/>
    <property type="match status" value="1"/>
</dbReference>
<evidence type="ECO:0000256" key="2">
    <source>
        <dbReference type="SAM" id="MobiDB-lite"/>
    </source>
</evidence>
<dbReference type="SMART" id="SM00757">
    <property type="entry name" value="CRA"/>
    <property type="match status" value="1"/>
</dbReference>
<proteinExistence type="predicted"/>
<feature type="domain" description="CTLH" evidence="4">
    <location>
        <begin position="461"/>
        <end position="511"/>
    </location>
</feature>
<dbReference type="SUPFAM" id="SSF49899">
    <property type="entry name" value="Concanavalin A-like lectins/glucanases"/>
    <property type="match status" value="1"/>
</dbReference>
<dbReference type="SMART" id="SM00668">
    <property type="entry name" value="CTLH"/>
    <property type="match status" value="1"/>
</dbReference>
<dbReference type="InterPro" id="IPR003877">
    <property type="entry name" value="SPRY_dom"/>
</dbReference>
<dbReference type="InterPro" id="IPR024964">
    <property type="entry name" value="CTLH/CRA"/>
</dbReference>
<feature type="region of interest" description="Disordered" evidence="2">
    <location>
        <begin position="1"/>
        <end position="94"/>
    </location>
</feature>
<dbReference type="InterPro" id="IPR001870">
    <property type="entry name" value="B30.2/SPRY"/>
</dbReference>
<dbReference type="SMART" id="SM00667">
    <property type="entry name" value="LisH"/>
    <property type="match status" value="1"/>
</dbReference>
<accession>A0ABQ0CWU4</accession>
<evidence type="ECO:0000259" key="3">
    <source>
        <dbReference type="PROSITE" id="PS50188"/>
    </source>
</evidence>
<feature type="compositionally biased region" description="Low complexity" evidence="2">
    <location>
        <begin position="1"/>
        <end position="19"/>
    </location>
</feature>
<dbReference type="InterPro" id="IPR006595">
    <property type="entry name" value="CTLH_C"/>
</dbReference>
<comment type="caution">
    <text evidence="5">The sequence shown here is derived from an EMBL/GenBank/DDBJ whole genome shotgun (WGS) entry which is preliminary data.</text>
</comment>
<dbReference type="InterPro" id="IPR013144">
    <property type="entry name" value="CRA_dom"/>
</dbReference>
<organism evidence="5 6">
    <name type="scientific">Epichloe bromicola</name>
    <dbReference type="NCBI Taxonomy" id="79588"/>
    <lineage>
        <taxon>Eukaryota</taxon>
        <taxon>Fungi</taxon>
        <taxon>Dikarya</taxon>
        <taxon>Ascomycota</taxon>
        <taxon>Pezizomycotina</taxon>
        <taxon>Sordariomycetes</taxon>
        <taxon>Hypocreomycetidae</taxon>
        <taxon>Hypocreales</taxon>
        <taxon>Clavicipitaceae</taxon>
        <taxon>Epichloe</taxon>
    </lineage>
</organism>
<dbReference type="PROSITE" id="PS50897">
    <property type="entry name" value="CTLH"/>
    <property type="match status" value="1"/>
</dbReference>
<feature type="domain" description="B30.2/SPRY" evidence="3">
    <location>
        <begin position="186"/>
        <end position="398"/>
    </location>
</feature>
<dbReference type="InterPro" id="IPR006594">
    <property type="entry name" value="LisH"/>
</dbReference>
<dbReference type="PROSITE" id="PS50188">
    <property type="entry name" value="B302_SPRY"/>
    <property type="match status" value="1"/>
</dbReference>
<dbReference type="SMART" id="SM00449">
    <property type="entry name" value="SPRY"/>
    <property type="match status" value="1"/>
</dbReference>
<dbReference type="Proteomes" id="UP001562357">
    <property type="component" value="Unassembled WGS sequence"/>
</dbReference>
<dbReference type="EMBL" id="BAAFGZ010000335">
    <property type="protein sequence ID" value="GAB0137930.1"/>
    <property type="molecule type" value="Genomic_DNA"/>
</dbReference>
<evidence type="ECO:0000259" key="4">
    <source>
        <dbReference type="PROSITE" id="PS50897"/>
    </source>
</evidence>
<dbReference type="Pfam" id="PF00622">
    <property type="entry name" value="SPRY"/>
    <property type="match status" value="1"/>
</dbReference>
<evidence type="ECO:0008006" key="7">
    <source>
        <dbReference type="Google" id="ProtNLM"/>
    </source>
</evidence>
<feature type="region of interest" description="Disordered" evidence="2">
    <location>
        <begin position="222"/>
        <end position="242"/>
    </location>
</feature>
<dbReference type="InterPro" id="IPR013320">
    <property type="entry name" value="ConA-like_dom_sf"/>
</dbReference>
<name>A0ABQ0CWU4_9HYPO</name>
<feature type="compositionally biased region" description="Polar residues" evidence="2">
    <location>
        <begin position="21"/>
        <end position="36"/>
    </location>
</feature>
<evidence type="ECO:0000313" key="6">
    <source>
        <dbReference type="Proteomes" id="UP001562357"/>
    </source>
</evidence>
<keyword evidence="6" id="KW-1185">Reference proteome</keyword>
<evidence type="ECO:0000256" key="1">
    <source>
        <dbReference type="ARBA" id="ARBA00002343"/>
    </source>
</evidence>